<feature type="signal peptide" evidence="2">
    <location>
        <begin position="1"/>
        <end position="18"/>
    </location>
</feature>
<comment type="caution">
    <text evidence="3">The sequence shown here is derived from an EMBL/GenBank/DDBJ whole genome shotgun (WGS) entry which is preliminary data.</text>
</comment>
<reference evidence="3" key="1">
    <citation type="journal article" date="2021" name="Sci. Adv.">
        <title>The American lobster genome reveals insights on longevity, neural, and immune adaptations.</title>
        <authorList>
            <person name="Polinski J.M."/>
            <person name="Zimin A.V."/>
            <person name="Clark K.F."/>
            <person name="Kohn A.B."/>
            <person name="Sadowski N."/>
            <person name="Timp W."/>
            <person name="Ptitsyn A."/>
            <person name="Khanna P."/>
            <person name="Romanova D.Y."/>
            <person name="Williams P."/>
            <person name="Greenwood S.J."/>
            <person name="Moroz L.L."/>
            <person name="Walt D.R."/>
            <person name="Bodnar A.G."/>
        </authorList>
    </citation>
    <scope>NUCLEOTIDE SEQUENCE</scope>
    <source>
        <strain evidence="3">GMGI-L3</strain>
    </source>
</reference>
<protein>
    <submittedName>
        <fullName evidence="3">Transmembrane protein 26-like</fullName>
    </submittedName>
</protein>
<evidence type="ECO:0000313" key="3">
    <source>
        <dbReference type="EMBL" id="KAG7172928.1"/>
    </source>
</evidence>
<organism evidence="3 4">
    <name type="scientific">Homarus americanus</name>
    <name type="common">American lobster</name>
    <dbReference type="NCBI Taxonomy" id="6706"/>
    <lineage>
        <taxon>Eukaryota</taxon>
        <taxon>Metazoa</taxon>
        <taxon>Ecdysozoa</taxon>
        <taxon>Arthropoda</taxon>
        <taxon>Crustacea</taxon>
        <taxon>Multicrustacea</taxon>
        <taxon>Malacostraca</taxon>
        <taxon>Eumalacostraca</taxon>
        <taxon>Eucarida</taxon>
        <taxon>Decapoda</taxon>
        <taxon>Pleocyemata</taxon>
        <taxon>Astacidea</taxon>
        <taxon>Nephropoidea</taxon>
        <taxon>Nephropidae</taxon>
        <taxon>Homarus</taxon>
    </lineage>
</organism>
<keyword evidence="3" id="KW-0812">Transmembrane</keyword>
<proteinExistence type="predicted"/>
<dbReference type="PANTHER" id="PTHR22168:SF8">
    <property type="entry name" value="TRANSMEMBRANE PROTEIN 26"/>
    <property type="match status" value="1"/>
</dbReference>
<dbReference type="PANTHER" id="PTHR22168">
    <property type="entry name" value="TMEM26 PROTEIN"/>
    <property type="match status" value="1"/>
</dbReference>
<feature type="region of interest" description="Disordered" evidence="1">
    <location>
        <begin position="268"/>
        <end position="290"/>
    </location>
</feature>
<keyword evidence="2" id="KW-0732">Signal</keyword>
<feature type="region of interest" description="Disordered" evidence="1">
    <location>
        <begin position="476"/>
        <end position="553"/>
    </location>
</feature>
<evidence type="ECO:0000256" key="2">
    <source>
        <dbReference type="SAM" id="SignalP"/>
    </source>
</evidence>
<dbReference type="Pfam" id="PF09772">
    <property type="entry name" value="Tmem26"/>
    <property type="match status" value="1"/>
</dbReference>
<gene>
    <name evidence="3" type="primary">Tmem26-L</name>
    <name evidence="3" type="ORF">Hamer_G017911</name>
</gene>
<name>A0A8J5N4Y2_HOMAM</name>
<feature type="compositionally biased region" description="Polar residues" evidence="1">
    <location>
        <begin position="539"/>
        <end position="549"/>
    </location>
</feature>
<feature type="chain" id="PRO_5035156848" evidence="2">
    <location>
        <begin position="19"/>
        <end position="582"/>
    </location>
</feature>
<dbReference type="AlphaFoldDB" id="A0A8J5N4Y2"/>
<keyword evidence="3" id="KW-0472">Membrane</keyword>
<keyword evidence="4" id="KW-1185">Reference proteome</keyword>
<dbReference type="EMBL" id="JAHLQT010010216">
    <property type="protein sequence ID" value="KAG7172928.1"/>
    <property type="molecule type" value="Genomic_DNA"/>
</dbReference>
<evidence type="ECO:0000256" key="1">
    <source>
        <dbReference type="SAM" id="MobiDB-lite"/>
    </source>
</evidence>
<dbReference type="InterPro" id="IPR019169">
    <property type="entry name" value="Transmembrane_26"/>
</dbReference>
<feature type="non-terminal residue" evidence="3">
    <location>
        <position position="1"/>
    </location>
</feature>
<dbReference type="Proteomes" id="UP000747542">
    <property type="component" value="Unassembled WGS sequence"/>
</dbReference>
<accession>A0A8J5N4Y2</accession>
<evidence type="ECO:0000313" key="4">
    <source>
        <dbReference type="Proteomes" id="UP000747542"/>
    </source>
</evidence>
<sequence length="582" mass="66267">FCPSVFLYLVSVVPPIWLMELGLNDLRFNSTQEIKTTDNKFSEIGGLKLDLALPIEQWVRVLEQVLLVMLLVGRWLLPKGKLTREQLSQLLLAYMAMAADIIELFECFKEDAVTRNVELIYATLGIWSWSLLQFTLVLSATYAPKPRPSINYPPPQEITLENTNLVNYCDRDGRRASQATCAYNINLYLDMDIIAILTTVFMQDGPFFLLRQVMTLIFGYKVVSYLNIFFTCKNTLVVSLQLYRLFVLCSRKRLFNRKRRELLNKLRTPSETSEEAENTSVEESVKIDQNNVPLPPPDDLVIDQALEESLLEIIEQVGEENIIKELENLVGLPAEPETQTGNSLTSLHDVNERVSTQASRKVSMMCSQPKCEECVEEDYSPPDSGFPNCNSPPSNCRKTIKRQQSVSKRNQEYIKRMENLQNYFEGSDCASYSDTDMPNDQRGISVSSTSLVDPYTDNRRHGWNIIRERYLTNDHQQQGEWRGSSVPTSLHRDSYRQGTHPPAMTPFLPHLDSYSPQPLRRGRQATSLKVGGGGGSRVLQRSSSTTMGSSLHRHHSVSMNEYFPHKYTCISESDADTLETNV</sequence>